<dbReference type="Proteomes" id="UP000002012">
    <property type="component" value="Chromosome"/>
</dbReference>
<dbReference type="GO" id="GO:0022857">
    <property type="term" value="F:transmembrane transporter activity"/>
    <property type="evidence" value="ECO:0007669"/>
    <property type="project" value="InterPro"/>
</dbReference>
<feature type="transmembrane region" description="Helical" evidence="4">
    <location>
        <begin position="264"/>
        <end position="283"/>
    </location>
</feature>
<dbReference type="Pfam" id="PF06779">
    <property type="entry name" value="MFS_4"/>
    <property type="match status" value="1"/>
</dbReference>
<dbReference type="SUPFAM" id="SSF103473">
    <property type="entry name" value="MFS general substrate transporter"/>
    <property type="match status" value="1"/>
</dbReference>
<feature type="transmembrane region" description="Helical" evidence="4">
    <location>
        <begin position="238"/>
        <end position="257"/>
    </location>
</feature>
<feature type="transmembrane region" description="Helical" evidence="4">
    <location>
        <begin position="350"/>
        <end position="371"/>
    </location>
</feature>
<evidence type="ECO:0000256" key="1">
    <source>
        <dbReference type="ARBA" id="ARBA00022692"/>
    </source>
</evidence>
<proteinExistence type="predicted"/>
<keyword evidence="7" id="KW-1185">Reference proteome</keyword>
<feature type="transmembrane region" description="Helical" evidence="4">
    <location>
        <begin position="324"/>
        <end position="344"/>
    </location>
</feature>
<evidence type="ECO:0000256" key="4">
    <source>
        <dbReference type="SAM" id="Phobius"/>
    </source>
</evidence>
<dbReference type="PANTHER" id="PTHR23537">
    <property type="match status" value="1"/>
</dbReference>
<sequence precursor="true">MKILTALLGGASALFLAMGVARFAFTPVLPLMQSDFGFSDTVSGALASVNYLGYLLGAFYAGYLSVTKRAYPFFIVSIPVSLLLVGVMYIHNYPLWYVVRFISGFLSAVVFVMSAEFIMDHLAKYRRPHLGGVIYSGIGGGMVLSGMTVPMLSEYFNSSQIWLWLAVLSIPPAIIAIKYTPKPDTYEKTVPKTGKSVNRLIYLLSAAYLLEGAGYIITGTFISVIVMRGTGSVILSGYVWVIAGLGAVVMTPMWAILARHTGVANAMIAAFAVQALSIAAPVISDGMFATMVGAVGFGGTFLGIVSLALAYGRQLSPGGTTTSVLTVFFSIGQITGPLIAGYIADRTGDFKIPVLLAASAVALGGLLTYIIKIGEKHADT</sequence>
<dbReference type="KEGG" id="dap:Dacet_1141"/>
<dbReference type="InterPro" id="IPR036259">
    <property type="entry name" value="MFS_trans_sf"/>
</dbReference>
<dbReference type="STRING" id="522772.Dacet_1141"/>
<dbReference type="InParanoid" id="D4H7B4"/>
<dbReference type="AlphaFoldDB" id="D4H7B4"/>
<dbReference type="EMBL" id="CP001968">
    <property type="protein sequence ID" value="ADD67913.1"/>
    <property type="molecule type" value="Genomic_DNA"/>
</dbReference>
<evidence type="ECO:0000256" key="3">
    <source>
        <dbReference type="ARBA" id="ARBA00023136"/>
    </source>
</evidence>
<feature type="transmembrane region" description="Helical" evidence="4">
    <location>
        <begin position="200"/>
        <end position="226"/>
    </location>
</feature>
<keyword evidence="2 4" id="KW-1133">Transmembrane helix</keyword>
<dbReference type="PROSITE" id="PS50850">
    <property type="entry name" value="MFS"/>
    <property type="match status" value="1"/>
</dbReference>
<dbReference type="PaxDb" id="522772-Dacet_1141"/>
<accession>D4H7B4</accession>
<gene>
    <name evidence="6" type="ordered locus">Dacet_1141</name>
</gene>
<keyword evidence="3 4" id="KW-0472">Membrane</keyword>
<feature type="transmembrane region" description="Helical" evidence="4">
    <location>
        <begin position="161"/>
        <end position="179"/>
    </location>
</feature>
<keyword evidence="1 4" id="KW-0812">Transmembrane</keyword>
<evidence type="ECO:0000259" key="5">
    <source>
        <dbReference type="PROSITE" id="PS50850"/>
    </source>
</evidence>
<dbReference type="HOGENOM" id="CLU_001265_7_2_0"/>
<dbReference type="Gene3D" id="1.20.1250.20">
    <property type="entry name" value="MFS general substrate transporter like domains"/>
    <property type="match status" value="2"/>
</dbReference>
<evidence type="ECO:0000313" key="7">
    <source>
        <dbReference type="Proteomes" id="UP000002012"/>
    </source>
</evidence>
<feature type="transmembrane region" description="Helical" evidence="4">
    <location>
        <begin position="70"/>
        <end position="91"/>
    </location>
</feature>
<protein>
    <submittedName>
        <fullName evidence="6">Major facilitator superfamily MFS_1</fullName>
    </submittedName>
</protein>
<dbReference type="eggNOG" id="COG2814">
    <property type="taxonomic scope" value="Bacteria"/>
</dbReference>
<dbReference type="RefSeq" id="WP_013010435.1">
    <property type="nucleotide sequence ID" value="NC_013943.1"/>
</dbReference>
<dbReference type="OrthoDB" id="9797953at2"/>
<evidence type="ECO:0000256" key="2">
    <source>
        <dbReference type="ARBA" id="ARBA00022989"/>
    </source>
</evidence>
<dbReference type="InterPro" id="IPR010645">
    <property type="entry name" value="MFS_4"/>
</dbReference>
<feature type="transmembrane region" description="Helical" evidence="4">
    <location>
        <begin position="97"/>
        <end position="118"/>
    </location>
</feature>
<reference evidence="6 7" key="1">
    <citation type="journal article" date="2010" name="Stand. Genomic Sci.">
        <title>Complete genome sequence of Denitrovibrio acetiphilus type strain (N2460).</title>
        <authorList>
            <person name="Kiss H."/>
            <person name="Lang E."/>
            <person name="Lapidus A."/>
            <person name="Copeland A."/>
            <person name="Nolan M."/>
            <person name="Glavina Del Rio T."/>
            <person name="Chen F."/>
            <person name="Lucas S."/>
            <person name="Tice H."/>
            <person name="Cheng J.F."/>
            <person name="Han C."/>
            <person name="Goodwin L."/>
            <person name="Pitluck S."/>
            <person name="Liolios K."/>
            <person name="Pati A."/>
            <person name="Ivanova N."/>
            <person name="Mavromatis K."/>
            <person name="Chen A."/>
            <person name="Palaniappan K."/>
            <person name="Land M."/>
            <person name="Hauser L."/>
            <person name="Chang Y.J."/>
            <person name="Jeffries C.D."/>
            <person name="Detter J.C."/>
            <person name="Brettin T."/>
            <person name="Spring S."/>
            <person name="Rohde M."/>
            <person name="Goker M."/>
            <person name="Woyke T."/>
            <person name="Bristow J."/>
            <person name="Eisen J.A."/>
            <person name="Markowitz V."/>
            <person name="Hugenholtz P."/>
            <person name="Kyrpides N.C."/>
            <person name="Klenk H.P."/>
        </authorList>
    </citation>
    <scope>NUCLEOTIDE SEQUENCE [LARGE SCALE GENOMIC DNA]</scope>
    <source>
        <strain evidence="7">DSM 12809 / NBRC 114555 / N2460</strain>
    </source>
</reference>
<feature type="domain" description="Major facilitator superfamily (MFS) profile" evidence="5">
    <location>
        <begin position="1"/>
        <end position="376"/>
    </location>
</feature>
<evidence type="ECO:0000313" key="6">
    <source>
        <dbReference type="EMBL" id="ADD67913.1"/>
    </source>
</evidence>
<feature type="transmembrane region" description="Helical" evidence="4">
    <location>
        <begin position="130"/>
        <end position="149"/>
    </location>
</feature>
<name>D4H7B4_DENA2</name>
<dbReference type="FunCoup" id="D4H7B4">
    <property type="interactions" value="42"/>
</dbReference>
<dbReference type="PANTHER" id="PTHR23537:SF1">
    <property type="entry name" value="SUGAR TRANSPORTER"/>
    <property type="match status" value="1"/>
</dbReference>
<organism evidence="6 7">
    <name type="scientific">Denitrovibrio acetiphilus (strain DSM 12809 / NBRC 114555 / N2460)</name>
    <dbReference type="NCBI Taxonomy" id="522772"/>
    <lineage>
        <taxon>Bacteria</taxon>
        <taxon>Pseudomonadati</taxon>
        <taxon>Deferribacterota</taxon>
        <taxon>Deferribacteres</taxon>
        <taxon>Deferribacterales</taxon>
        <taxon>Geovibrionaceae</taxon>
        <taxon>Denitrovibrio</taxon>
    </lineage>
</organism>
<dbReference type="GO" id="GO:0005886">
    <property type="term" value="C:plasma membrane"/>
    <property type="evidence" value="ECO:0007669"/>
    <property type="project" value="TreeGrafter"/>
</dbReference>
<dbReference type="InterPro" id="IPR020846">
    <property type="entry name" value="MFS_dom"/>
</dbReference>
<feature type="transmembrane region" description="Helical" evidence="4">
    <location>
        <begin position="289"/>
        <end position="312"/>
    </location>
</feature>
<feature type="transmembrane region" description="Helical" evidence="4">
    <location>
        <begin position="45"/>
        <end position="63"/>
    </location>
</feature>